<protein>
    <recommendedName>
        <fullName evidence="3">Thiol-disulfide oxidoreductase DCC family protein</fullName>
    </recommendedName>
</protein>
<evidence type="ECO:0008006" key="3">
    <source>
        <dbReference type="Google" id="ProtNLM"/>
    </source>
</evidence>
<dbReference type="EMBL" id="MYFO01000039">
    <property type="protein sequence ID" value="TFE84046.1"/>
    <property type="molecule type" value="Genomic_DNA"/>
</dbReference>
<dbReference type="InterPro" id="IPR052927">
    <property type="entry name" value="DCC_oxidoreductase"/>
</dbReference>
<dbReference type="OrthoDB" id="9785438at2"/>
<gene>
    <name evidence="1" type="ORF">B5M42_21265</name>
</gene>
<keyword evidence="2" id="KW-1185">Reference proteome</keyword>
<dbReference type="PANTHER" id="PTHR33639">
    <property type="entry name" value="THIOL-DISULFIDE OXIDOREDUCTASE DCC"/>
    <property type="match status" value="1"/>
</dbReference>
<sequence length="136" mass="15563">MNDPTASPIVLFDGVCNVCSSAVQFIIRRDPAGRFRFASLQSEAGRELLLRHGLPADRIDTIVLIENGRSYTRSTAILRVVRGLKGAWPLLYGGIIIPRPLRDGLYRWFAANRYRWFGQRESCMLPTPDIRRRFLE</sequence>
<accession>A0A4Y8PT32</accession>
<organism evidence="1 2">
    <name type="scientific">Paenibacillus athensensis</name>
    <dbReference type="NCBI Taxonomy" id="1967502"/>
    <lineage>
        <taxon>Bacteria</taxon>
        <taxon>Bacillati</taxon>
        <taxon>Bacillota</taxon>
        <taxon>Bacilli</taxon>
        <taxon>Bacillales</taxon>
        <taxon>Paenibacillaceae</taxon>
        <taxon>Paenibacillus</taxon>
    </lineage>
</organism>
<name>A0A4Y8PT32_9BACL</name>
<dbReference type="GO" id="GO:0015035">
    <property type="term" value="F:protein-disulfide reductase activity"/>
    <property type="evidence" value="ECO:0007669"/>
    <property type="project" value="InterPro"/>
</dbReference>
<dbReference type="Proteomes" id="UP000298246">
    <property type="component" value="Unassembled WGS sequence"/>
</dbReference>
<proteinExistence type="predicted"/>
<comment type="caution">
    <text evidence="1">The sequence shown here is derived from an EMBL/GenBank/DDBJ whole genome shotgun (WGS) entry which is preliminary data.</text>
</comment>
<dbReference type="PANTHER" id="PTHR33639:SF2">
    <property type="entry name" value="DUF393 DOMAIN-CONTAINING PROTEIN"/>
    <property type="match status" value="1"/>
</dbReference>
<reference evidence="1 2" key="1">
    <citation type="submission" date="2017-03" db="EMBL/GenBank/DDBJ databases">
        <title>Isolation of Levoglucosan Utilizing Bacteria.</title>
        <authorList>
            <person name="Arya A.S."/>
        </authorList>
    </citation>
    <scope>NUCLEOTIDE SEQUENCE [LARGE SCALE GENOMIC DNA]</scope>
    <source>
        <strain evidence="1 2">MEC069</strain>
    </source>
</reference>
<dbReference type="InterPro" id="IPR007263">
    <property type="entry name" value="DCC1-like"/>
</dbReference>
<dbReference type="RefSeq" id="WP_134756525.1">
    <property type="nucleotide sequence ID" value="NZ_MYFO02000015.1"/>
</dbReference>
<dbReference type="Pfam" id="PF04134">
    <property type="entry name" value="DCC1-like"/>
    <property type="match status" value="1"/>
</dbReference>
<dbReference type="AlphaFoldDB" id="A0A4Y8PT32"/>
<evidence type="ECO:0000313" key="1">
    <source>
        <dbReference type="EMBL" id="TFE84046.1"/>
    </source>
</evidence>
<evidence type="ECO:0000313" key="2">
    <source>
        <dbReference type="Proteomes" id="UP000298246"/>
    </source>
</evidence>